<evidence type="ECO:0000313" key="4">
    <source>
        <dbReference type="EMBL" id="CAH2013815.1"/>
    </source>
</evidence>
<keyword evidence="6" id="KW-1185">Reference proteome</keyword>
<comment type="caution">
    <text evidence="5">The sequence shown here is derived from an EMBL/GenBank/DDBJ whole genome shotgun (WGS) entry which is preliminary data.</text>
</comment>
<protein>
    <recommendedName>
        <fullName evidence="7">Secreted protein</fullName>
    </recommendedName>
</protein>
<dbReference type="AlphaFoldDB" id="A0A9P0Q7P9"/>
<dbReference type="EMBL" id="CAKOFQ010008378">
    <property type="protein sequence ID" value="CAH2013815.1"/>
    <property type="molecule type" value="Genomic_DNA"/>
</dbReference>
<feature type="chain" id="PRO_5040652896" description="Secreted protein" evidence="2">
    <location>
        <begin position="28"/>
        <end position="129"/>
    </location>
</feature>
<keyword evidence="2" id="KW-0732">Signal</keyword>
<evidence type="ECO:0000313" key="3">
    <source>
        <dbReference type="EMBL" id="CAH2007427.1"/>
    </source>
</evidence>
<dbReference type="EMBL" id="CAKOFQ010008433">
    <property type="protein sequence ID" value="CAH2014152.1"/>
    <property type="molecule type" value="Genomic_DNA"/>
</dbReference>
<evidence type="ECO:0008006" key="7">
    <source>
        <dbReference type="Google" id="ProtNLM"/>
    </source>
</evidence>
<sequence length="129" mass="15149">MSQSSLKFTLLHSLVFRLYFITKCCTCFLTRHFSTVSGRSTRLRHESREEKRNRQKSRPENRLHGPIFGRQRISTPSKRLYPAQRCPSTSGCRFPNRSGPRQGRLQAERHFPKIQSVQGLLRQNRAQYS</sequence>
<evidence type="ECO:0000256" key="1">
    <source>
        <dbReference type="SAM" id="MobiDB-lite"/>
    </source>
</evidence>
<gene>
    <name evidence="3" type="ORF">ACAOBT_LOCUS29650</name>
    <name evidence="4" type="ORF">ACAOBT_LOCUS33691</name>
    <name evidence="5" type="ORF">ACAOBT_LOCUS33915</name>
</gene>
<accession>A0A9P0Q7P9</accession>
<proteinExistence type="predicted"/>
<evidence type="ECO:0000313" key="5">
    <source>
        <dbReference type="EMBL" id="CAH2014152.1"/>
    </source>
</evidence>
<name>A0A9P0Q7P9_ACAOB</name>
<feature type="compositionally biased region" description="Basic and acidic residues" evidence="1">
    <location>
        <begin position="43"/>
        <end position="63"/>
    </location>
</feature>
<evidence type="ECO:0000256" key="2">
    <source>
        <dbReference type="SAM" id="SignalP"/>
    </source>
</evidence>
<dbReference type="Proteomes" id="UP001152888">
    <property type="component" value="Unassembled WGS sequence"/>
</dbReference>
<evidence type="ECO:0000313" key="6">
    <source>
        <dbReference type="Proteomes" id="UP001152888"/>
    </source>
</evidence>
<reference evidence="5" key="1">
    <citation type="submission" date="2022-03" db="EMBL/GenBank/DDBJ databases">
        <authorList>
            <person name="Sayadi A."/>
        </authorList>
    </citation>
    <scope>NUCLEOTIDE SEQUENCE</scope>
</reference>
<organism evidence="5 6">
    <name type="scientific">Acanthoscelides obtectus</name>
    <name type="common">Bean weevil</name>
    <name type="synonym">Bruchus obtectus</name>
    <dbReference type="NCBI Taxonomy" id="200917"/>
    <lineage>
        <taxon>Eukaryota</taxon>
        <taxon>Metazoa</taxon>
        <taxon>Ecdysozoa</taxon>
        <taxon>Arthropoda</taxon>
        <taxon>Hexapoda</taxon>
        <taxon>Insecta</taxon>
        <taxon>Pterygota</taxon>
        <taxon>Neoptera</taxon>
        <taxon>Endopterygota</taxon>
        <taxon>Coleoptera</taxon>
        <taxon>Polyphaga</taxon>
        <taxon>Cucujiformia</taxon>
        <taxon>Chrysomeloidea</taxon>
        <taxon>Chrysomelidae</taxon>
        <taxon>Bruchinae</taxon>
        <taxon>Bruchini</taxon>
        <taxon>Acanthoscelides</taxon>
    </lineage>
</organism>
<feature type="signal peptide" evidence="2">
    <location>
        <begin position="1"/>
        <end position="27"/>
    </location>
</feature>
<feature type="region of interest" description="Disordered" evidence="1">
    <location>
        <begin position="37"/>
        <end position="129"/>
    </location>
</feature>
<dbReference type="EMBL" id="CAKOFQ010007748">
    <property type="protein sequence ID" value="CAH2007427.1"/>
    <property type="molecule type" value="Genomic_DNA"/>
</dbReference>